<name>K0S4C8_THAOC</name>
<dbReference type="OrthoDB" id="10682440at2759"/>
<proteinExistence type="predicted"/>
<organism evidence="2 3">
    <name type="scientific">Thalassiosira oceanica</name>
    <name type="common">Marine diatom</name>
    <dbReference type="NCBI Taxonomy" id="159749"/>
    <lineage>
        <taxon>Eukaryota</taxon>
        <taxon>Sar</taxon>
        <taxon>Stramenopiles</taxon>
        <taxon>Ochrophyta</taxon>
        <taxon>Bacillariophyta</taxon>
        <taxon>Coscinodiscophyceae</taxon>
        <taxon>Thalassiosirophycidae</taxon>
        <taxon>Thalassiosirales</taxon>
        <taxon>Thalassiosiraceae</taxon>
        <taxon>Thalassiosira</taxon>
    </lineage>
</organism>
<evidence type="ECO:0000313" key="2">
    <source>
        <dbReference type="EMBL" id="EJK55781.1"/>
    </source>
</evidence>
<reference evidence="2 3" key="1">
    <citation type="journal article" date="2012" name="Genome Biol.">
        <title>Genome and low-iron response of an oceanic diatom adapted to chronic iron limitation.</title>
        <authorList>
            <person name="Lommer M."/>
            <person name="Specht M."/>
            <person name="Roy A.S."/>
            <person name="Kraemer L."/>
            <person name="Andreson R."/>
            <person name="Gutowska M.A."/>
            <person name="Wolf J."/>
            <person name="Bergner S.V."/>
            <person name="Schilhabel M.B."/>
            <person name="Klostermeier U.C."/>
            <person name="Beiko R.G."/>
            <person name="Rosenstiel P."/>
            <person name="Hippler M."/>
            <person name="Laroche J."/>
        </authorList>
    </citation>
    <scope>NUCLEOTIDE SEQUENCE [LARGE SCALE GENOMIC DNA]</scope>
    <source>
        <strain evidence="2 3">CCMP1005</strain>
    </source>
</reference>
<comment type="caution">
    <text evidence="2">The sequence shown here is derived from an EMBL/GenBank/DDBJ whole genome shotgun (WGS) entry which is preliminary data.</text>
</comment>
<gene>
    <name evidence="2" type="ORF">THAOC_24446</name>
</gene>
<feature type="compositionally biased region" description="Basic and acidic residues" evidence="1">
    <location>
        <begin position="1"/>
        <end position="70"/>
    </location>
</feature>
<feature type="compositionally biased region" description="Acidic residues" evidence="1">
    <location>
        <begin position="114"/>
        <end position="124"/>
    </location>
</feature>
<dbReference type="AlphaFoldDB" id="K0S4C8"/>
<dbReference type="Proteomes" id="UP000266841">
    <property type="component" value="Unassembled WGS sequence"/>
</dbReference>
<evidence type="ECO:0000256" key="1">
    <source>
        <dbReference type="SAM" id="MobiDB-lite"/>
    </source>
</evidence>
<accession>K0S4C8</accession>
<keyword evidence="3" id="KW-1185">Reference proteome</keyword>
<evidence type="ECO:0000313" key="3">
    <source>
        <dbReference type="Proteomes" id="UP000266841"/>
    </source>
</evidence>
<feature type="compositionally biased region" description="Basic and acidic residues" evidence="1">
    <location>
        <begin position="85"/>
        <end position="96"/>
    </location>
</feature>
<protein>
    <submittedName>
        <fullName evidence="2">Uncharacterized protein</fullName>
    </submittedName>
</protein>
<sequence>MRQELHRHAETEYAREARLQADRANKESKREAETEDARTLRLQDQAHRQDLLRQTETEDARTLRLHDQAHRQQCMRDNIITSETAENRVKRLQNEARRKKASRAMSPVRSQDSSDSDVVMEDVDSSSSDESSDESMNDNIQMTRARAAVSRVEKGVPLRPQPSSALVNVEIRHPPSTWIADRPLLHRLRRQLSLLGRSRVISTAQTFPCRVLQVPDDTCHAVVAPSFGDQRRP</sequence>
<feature type="region of interest" description="Disordered" evidence="1">
    <location>
        <begin position="1"/>
        <end position="139"/>
    </location>
</feature>
<dbReference type="EMBL" id="AGNL01033230">
    <property type="protein sequence ID" value="EJK55781.1"/>
    <property type="molecule type" value="Genomic_DNA"/>
</dbReference>
<feature type="non-terminal residue" evidence="2">
    <location>
        <position position="233"/>
    </location>
</feature>